<feature type="compositionally biased region" description="Basic and acidic residues" evidence="2">
    <location>
        <begin position="528"/>
        <end position="552"/>
    </location>
</feature>
<evidence type="ECO:0000313" key="7">
    <source>
        <dbReference type="EMBL" id="NMD99203.1"/>
    </source>
</evidence>
<feature type="region of interest" description="Disordered" evidence="2">
    <location>
        <begin position="454"/>
        <end position="552"/>
    </location>
</feature>
<feature type="chain" id="PRO_5032848486" evidence="3">
    <location>
        <begin position="28"/>
        <end position="552"/>
    </location>
</feature>
<reference evidence="7 8" key="1">
    <citation type="submission" date="2020-04" db="EMBL/GenBank/DDBJ databases">
        <authorList>
            <person name="Hitch T.C.A."/>
            <person name="Wylensek D."/>
            <person name="Clavel T."/>
        </authorList>
    </citation>
    <scope>NUCLEOTIDE SEQUENCE [LARGE SCALE GENOMIC DNA]</scope>
    <source>
        <strain evidence="7 8">PG-130-P53-12</strain>
    </source>
</reference>
<dbReference type="RefSeq" id="WP_170077596.1">
    <property type="nucleotide sequence ID" value="NZ_JABAFA010000022.1"/>
</dbReference>
<evidence type="ECO:0000259" key="4">
    <source>
        <dbReference type="Pfam" id="PF00263"/>
    </source>
</evidence>
<keyword evidence="3" id="KW-0732">Signal</keyword>
<comment type="similarity">
    <text evidence="1">Belongs to the bacterial secretin family.</text>
</comment>
<dbReference type="GO" id="GO:0015627">
    <property type="term" value="C:type II protein secretion system complex"/>
    <property type="evidence" value="ECO:0007669"/>
    <property type="project" value="TreeGrafter"/>
</dbReference>
<dbReference type="Proteomes" id="UP000543804">
    <property type="component" value="Unassembled WGS sequence"/>
</dbReference>
<evidence type="ECO:0000259" key="6">
    <source>
        <dbReference type="Pfam" id="PF13629"/>
    </source>
</evidence>
<dbReference type="PRINTS" id="PR00811">
    <property type="entry name" value="BCTERIALGSPD"/>
</dbReference>
<dbReference type="InterPro" id="IPR004846">
    <property type="entry name" value="T2SS/T3SS_dom"/>
</dbReference>
<feature type="domain" description="BON" evidence="5">
    <location>
        <begin position="101"/>
        <end position="150"/>
    </location>
</feature>
<dbReference type="Pfam" id="PF13629">
    <property type="entry name" value="T2SS-T3SS_pil_N"/>
    <property type="match status" value="1"/>
</dbReference>
<dbReference type="AlphaFoldDB" id="A0A848B5K8"/>
<dbReference type="InterPro" id="IPR032789">
    <property type="entry name" value="T2SS-T3SS_pil_N"/>
</dbReference>
<dbReference type="InterPro" id="IPR007055">
    <property type="entry name" value="BON_dom"/>
</dbReference>
<dbReference type="EMBL" id="JABAFA010000022">
    <property type="protein sequence ID" value="NMD99203.1"/>
    <property type="molecule type" value="Genomic_DNA"/>
</dbReference>
<dbReference type="PANTHER" id="PTHR30332">
    <property type="entry name" value="PROBABLE GENERAL SECRETION PATHWAY PROTEIN D"/>
    <property type="match status" value="1"/>
</dbReference>
<dbReference type="Pfam" id="PF00263">
    <property type="entry name" value="Secretin"/>
    <property type="match status" value="1"/>
</dbReference>
<evidence type="ECO:0000256" key="1">
    <source>
        <dbReference type="RuleBase" id="RU004003"/>
    </source>
</evidence>
<dbReference type="GO" id="GO:0009306">
    <property type="term" value="P:protein secretion"/>
    <property type="evidence" value="ECO:0007669"/>
    <property type="project" value="InterPro"/>
</dbReference>
<feature type="domain" description="Type II/III secretion system secretin-like" evidence="4">
    <location>
        <begin position="283"/>
        <end position="442"/>
    </location>
</feature>
<dbReference type="InterPro" id="IPR050810">
    <property type="entry name" value="Bact_Secretion_Sys_Channel"/>
</dbReference>
<gene>
    <name evidence="7" type="ORF">HF878_06915</name>
</gene>
<comment type="caution">
    <text evidence="7">The sequence shown here is derived from an EMBL/GenBank/DDBJ whole genome shotgun (WGS) entry which is preliminary data.</text>
</comment>
<organism evidence="7 8">
    <name type="scientific">Selenomonas bovis</name>
    <dbReference type="NCBI Taxonomy" id="416586"/>
    <lineage>
        <taxon>Bacteria</taxon>
        <taxon>Bacillati</taxon>
        <taxon>Bacillota</taxon>
        <taxon>Negativicutes</taxon>
        <taxon>Selenomonadales</taxon>
        <taxon>Selenomonadaceae</taxon>
        <taxon>Selenomonas</taxon>
    </lineage>
</organism>
<evidence type="ECO:0000259" key="5">
    <source>
        <dbReference type="Pfam" id="PF04972"/>
    </source>
</evidence>
<evidence type="ECO:0000256" key="2">
    <source>
        <dbReference type="SAM" id="MobiDB-lite"/>
    </source>
</evidence>
<feature type="compositionally biased region" description="Basic and acidic residues" evidence="2">
    <location>
        <begin position="454"/>
        <end position="473"/>
    </location>
</feature>
<protein>
    <submittedName>
        <fullName evidence="7">BON domain-containing protein</fullName>
    </submittedName>
</protein>
<evidence type="ECO:0000313" key="8">
    <source>
        <dbReference type="Proteomes" id="UP000543804"/>
    </source>
</evidence>
<feature type="domain" description="Pilus formation protein N-terminal" evidence="6">
    <location>
        <begin position="31"/>
        <end position="95"/>
    </location>
</feature>
<feature type="signal peptide" evidence="3">
    <location>
        <begin position="1"/>
        <end position="27"/>
    </location>
</feature>
<dbReference type="Pfam" id="PF04972">
    <property type="entry name" value="BON"/>
    <property type="match status" value="1"/>
</dbReference>
<dbReference type="PANTHER" id="PTHR30332:SF17">
    <property type="entry name" value="TYPE IV PILIATION SYSTEM PROTEIN DR_0774-RELATED"/>
    <property type="match status" value="1"/>
</dbReference>
<evidence type="ECO:0000256" key="3">
    <source>
        <dbReference type="SAM" id="SignalP"/>
    </source>
</evidence>
<dbReference type="InterPro" id="IPR001775">
    <property type="entry name" value="GspD/PilQ"/>
</dbReference>
<name>A0A848B5K8_9FIRM</name>
<feature type="compositionally biased region" description="Basic and acidic residues" evidence="2">
    <location>
        <begin position="481"/>
        <end position="518"/>
    </location>
</feature>
<proteinExistence type="inferred from homology"/>
<accession>A0A848B5K8</accession>
<keyword evidence="8" id="KW-1185">Reference proteome</keyword>
<sequence length="552" mass="60183">MFSIHHKYCVALGAAVIAAVSQAPAYAYVQPIYLEMNQSYYLPQGSAIKRVAVTNPEIADVAVVDKRALNVIGKKTGSTSLTVWTADGMRQDFSICVSGVDSGLAEIIRKAIGLPKVKVEVVGGKVLLTGTVQNQKEKTLAYRVASLYAGGNGGEDKALERTLLGEDAQVNDSIDGDDKVINLLEMINPDQINIEAEVIEINANDAKQIGIEYGADSSVGTPGTWYANKSGRDITEYYRDWTGKITDSKTYHSNLMRDAGSHWYTRNWLYTHFSDINAKIHTLVTNGHARIISRPNITTMSGKTAGILVGGEIPYPKKNDNSTSIEYKPYGIKLNLMSPTVDASGNVTSRVFAEVSRLDWGNAVVVDGFKMPATAKSSAETMVNIPSGMTMVIGGLLNSDDTKNISKIPLLGDIPFLGELFKYHNDTKQKSEIMILITPRVVNETTPVAMSQKMKDAYAEDKQEQAKMTKVDVNDPALKTSKQEKKEKKAKEAAAQKEKERQAEAQAAKDRANAEKAAKASKAKKPAAAKEKKDTLLNKYLDHSVLKDGKAK</sequence>